<organism evidence="1">
    <name type="scientific">human gut metagenome</name>
    <dbReference type="NCBI Taxonomy" id="408170"/>
    <lineage>
        <taxon>unclassified sequences</taxon>
        <taxon>metagenomes</taxon>
        <taxon>organismal metagenomes</taxon>
    </lineage>
</organism>
<sequence length="86" mass="9666">AIEGGAKKIIFGGDRLQRKPYELSIYEQVAKLCKDHNVLCVFATPRVVKDDEVKAYMNTLKTIVEAKPDSISIHVPQALLWLRDLG</sequence>
<accession>W1YNM8</accession>
<comment type="caution">
    <text evidence="1">The sequence shown here is derived from an EMBL/GenBank/DDBJ whole genome shotgun (WGS) entry which is preliminary data.</text>
</comment>
<name>W1YNM8_9ZZZZ</name>
<evidence type="ECO:0000313" key="1">
    <source>
        <dbReference type="EMBL" id="ETJ44188.1"/>
    </source>
</evidence>
<dbReference type="AlphaFoldDB" id="W1YNM8"/>
<proteinExistence type="predicted"/>
<gene>
    <name evidence="1" type="ORF">Q604_UNBC01786G0001</name>
</gene>
<feature type="non-terminal residue" evidence="1">
    <location>
        <position position="1"/>
    </location>
</feature>
<feature type="non-terminal residue" evidence="1">
    <location>
        <position position="86"/>
    </location>
</feature>
<dbReference type="EMBL" id="AZMM01001786">
    <property type="protein sequence ID" value="ETJ44188.1"/>
    <property type="molecule type" value="Genomic_DNA"/>
</dbReference>
<protein>
    <submittedName>
        <fullName evidence="1">Peptidase U32</fullName>
    </submittedName>
</protein>
<reference evidence="1" key="1">
    <citation type="submission" date="2013-12" db="EMBL/GenBank/DDBJ databases">
        <title>A Varibaculum cambriense genome reconstructed from a premature infant gut community with otherwise low bacterial novelty that shifts toward anaerobic metabolism during the third week of life.</title>
        <authorList>
            <person name="Brown C.T."/>
            <person name="Sharon I."/>
            <person name="Thomas B.C."/>
            <person name="Castelle C.J."/>
            <person name="Morowitz M.J."/>
            <person name="Banfield J.F."/>
        </authorList>
    </citation>
    <scope>NUCLEOTIDE SEQUENCE</scope>
</reference>